<dbReference type="Proteomes" id="UP000789572">
    <property type="component" value="Unassembled WGS sequence"/>
</dbReference>
<evidence type="ECO:0000256" key="1">
    <source>
        <dbReference type="ARBA" id="ARBA00024336"/>
    </source>
</evidence>
<evidence type="ECO:0000313" key="5">
    <source>
        <dbReference type="Proteomes" id="UP000789572"/>
    </source>
</evidence>
<keyword evidence="5" id="KW-1185">Reference proteome</keyword>
<dbReference type="Pfam" id="PF10257">
    <property type="entry name" value="RAI16-like"/>
    <property type="match status" value="1"/>
</dbReference>
<evidence type="ECO:0000259" key="3">
    <source>
        <dbReference type="Pfam" id="PF19314"/>
    </source>
</evidence>
<dbReference type="OrthoDB" id="5350595at2759"/>
<feature type="region of interest" description="Disordered" evidence="2">
    <location>
        <begin position="748"/>
        <end position="777"/>
    </location>
</feature>
<evidence type="ECO:0000313" key="4">
    <source>
        <dbReference type="EMBL" id="CAG8480429.1"/>
    </source>
</evidence>
<comment type="caution">
    <text evidence="4">The sequence shown here is derived from an EMBL/GenBank/DDBJ whole genome shotgun (WGS) entry which is preliminary data.</text>
</comment>
<dbReference type="EMBL" id="CAJVPJ010000115">
    <property type="protein sequence ID" value="CAG8480429.1"/>
    <property type="molecule type" value="Genomic_DNA"/>
</dbReference>
<dbReference type="SUPFAM" id="SSF48371">
    <property type="entry name" value="ARM repeat"/>
    <property type="match status" value="1"/>
</dbReference>
<gene>
    <name evidence="4" type="ORF">POCULU_LOCUS1514</name>
</gene>
<accession>A0A9N8Z8E1</accession>
<organism evidence="4 5">
    <name type="scientific">Paraglomus occultum</name>
    <dbReference type="NCBI Taxonomy" id="144539"/>
    <lineage>
        <taxon>Eukaryota</taxon>
        <taxon>Fungi</taxon>
        <taxon>Fungi incertae sedis</taxon>
        <taxon>Mucoromycota</taxon>
        <taxon>Glomeromycotina</taxon>
        <taxon>Glomeromycetes</taxon>
        <taxon>Paraglomerales</taxon>
        <taxon>Paraglomeraceae</taxon>
        <taxon>Paraglomus</taxon>
    </lineage>
</organism>
<comment type="similarity">
    <text evidence="1">Belongs to the FHIP family.</text>
</comment>
<evidence type="ECO:0000256" key="2">
    <source>
        <dbReference type="SAM" id="MobiDB-lite"/>
    </source>
</evidence>
<protein>
    <submittedName>
        <fullName evidence="4">5186_t:CDS:1</fullName>
    </submittedName>
</protein>
<dbReference type="InterPro" id="IPR045669">
    <property type="entry name" value="FHIP_C"/>
</dbReference>
<dbReference type="InterPro" id="IPR019384">
    <property type="entry name" value="FHIP"/>
</dbReference>
<feature type="compositionally biased region" description="Polar residues" evidence="2">
    <location>
        <begin position="898"/>
        <end position="911"/>
    </location>
</feature>
<dbReference type="AlphaFoldDB" id="A0A9N8Z8E1"/>
<feature type="compositionally biased region" description="Low complexity" evidence="2">
    <location>
        <begin position="857"/>
        <end position="879"/>
    </location>
</feature>
<proteinExistence type="inferred from homology"/>
<dbReference type="PANTHER" id="PTHR21705">
    <property type="entry name" value="RAI16 PROTEIN-RELATED"/>
    <property type="match status" value="1"/>
</dbReference>
<feature type="region of interest" description="Disordered" evidence="2">
    <location>
        <begin position="197"/>
        <end position="238"/>
    </location>
</feature>
<feature type="compositionally biased region" description="Acidic residues" evidence="2">
    <location>
        <begin position="755"/>
        <end position="768"/>
    </location>
</feature>
<feature type="domain" description="FHF complex subunit HOOK-interacting protein C-terminal" evidence="3">
    <location>
        <begin position="671"/>
        <end position="719"/>
    </location>
</feature>
<name>A0A9N8Z8E1_9GLOM</name>
<feature type="compositionally biased region" description="Polar residues" evidence="2">
    <location>
        <begin position="839"/>
        <end position="850"/>
    </location>
</feature>
<dbReference type="PANTHER" id="PTHR21705:SF11">
    <property type="entry name" value="FHIP FAMILY PROTEIN CG3558"/>
    <property type="match status" value="1"/>
</dbReference>
<dbReference type="Pfam" id="PF19314">
    <property type="entry name" value="DUF5917"/>
    <property type="match status" value="1"/>
</dbReference>
<feature type="region of interest" description="Disordered" evidence="2">
    <location>
        <begin position="833"/>
        <end position="916"/>
    </location>
</feature>
<dbReference type="InterPro" id="IPR016024">
    <property type="entry name" value="ARM-type_fold"/>
</dbReference>
<sequence length="980" mass="109703">MDFFAKLKNKLTSPKAPPSHAEQLGRFNSSWNAVRSMLEPPTDDKDRKPAHASLTDIHKHLETMADALCNESLSLEDQNTGLCMEEFLRNDILQKLVDLSEPDVPPGVRGEVLRTVAYMIEMLDDQFLVQRPVHEPTVKLLRTCVQDQQQSEIYHEDLVDLMYYICWKMKGFPDLLNIFFHDRHWLTTPQKAAPKSVLAHGGQMSVSSSSSQDGNPDDGVSVTSGGTTTTPLKTTEFTEEPEKPEYEFLLFSYLLRFVHREGRSGDFARTGLLFIMDLAQGQLGDFILESDFATIMAAGLGALYSQLPRKLMVKSSTGVLTSATLLGFGDNTSAEMDRARQNGIEVSSSLSFKVQLDSFCKLLEFCQDVLNRCPSVDISHALLSNIKSIFLENILYPSIMECSDTDGSAVAVISYIDMILQSIEQEELVDVIVGFLMDSDNDNEDFWKKKATSKAQKRQSTINLFAGVEASTITSSPYFTAVGRFTLKDLIFSRLKSSSQPTVIAALKLLHTMISKHCRYSLRLLSFEPDESATCFPKPHYLEEMRQTDFFVPPNVGGPQKLTTISHHSRELDLFFSLISITDPSNKLDVFTNGYENYVRDAEAIIEADLCYRKGQDLEWNEEGPCKPKVTNNTRQKILYSQRGAGKLSSTGISDVPRHRLNPTDRHNPSDSLLQILLGALANFFVNSPELNLALTGVISALAMCPYRSLEGWLVFSSVDRIDRGDRREATAKDWDIDGDFNSLSVGDDKPLNELVDDDDDKSVDDNADTTPSDAKGLGGVPKWKNFPIFFAIFRTLTKQVEYYRSMIDGFDEHLKKRRQGLLDTEDEIDENYFRQPIPINTPQQPSRRLSNPAYPSSLSTIVSNSFSSSPSRRGTTSSLPGRNQKIPSVHRADTAPPAQSLSNVTTTLGTHSRETENIKVQPLFPAHFSTRTKTKEVKPSEITLSALLNNIVILEEAIKELVAIIQVRRSLGIDEVRYL</sequence>
<reference evidence="4" key="1">
    <citation type="submission" date="2021-06" db="EMBL/GenBank/DDBJ databases">
        <authorList>
            <person name="Kallberg Y."/>
            <person name="Tangrot J."/>
            <person name="Rosling A."/>
        </authorList>
    </citation>
    <scope>NUCLEOTIDE SEQUENCE</scope>
    <source>
        <strain evidence="4">IA702</strain>
    </source>
</reference>